<evidence type="ECO:0008006" key="2">
    <source>
        <dbReference type="Google" id="ProtNLM"/>
    </source>
</evidence>
<dbReference type="InterPro" id="IPR011990">
    <property type="entry name" value="TPR-like_helical_dom_sf"/>
</dbReference>
<dbReference type="SUPFAM" id="SSF48452">
    <property type="entry name" value="TPR-like"/>
    <property type="match status" value="1"/>
</dbReference>
<dbReference type="Pfam" id="PF13181">
    <property type="entry name" value="TPR_8"/>
    <property type="match status" value="1"/>
</dbReference>
<evidence type="ECO:0000313" key="1">
    <source>
        <dbReference type="EMBL" id="VAW63040.1"/>
    </source>
</evidence>
<sequence>MINYSVNKSRYSIHTLNAIILMLFITPSFASDNNVNCTKTIAILHNDIRTKNLDKYLQSINKNCEYSSYIYAKLVDSLLRDKKYSKAKSYARDAINKDLENKFSFRRYIIDADFIKYKNINGNKKQSWLNIKKDYELLLKDNVFNNDYIVYLRLSETDVILKNYDSAIKWIKKGLKIERISRFYSLMIIISNEKNDHVSALAFLEQAYGLNKDIFKEIDTMIALAESYEKNNDHDNALNSLIKLVQSNPSAKHSDIYRNAVIRINK</sequence>
<dbReference type="InterPro" id="IPR019734">
    <property type="entry name" value="TPR_rpt"/>
</dbReference>
<name>A0A3B0XEL0_9ZZZZ</name>
<dbReference type="EMBL" id="UOFG01000191">
    <property type="protein sequence ID" value="VAW63040.1"/>
    <property type="molecule type" value="Genomic_DNA"/>
</dbReference>
<protein>
    <recommendedName>
        <fullName evidence="2">Tetratricopeptide repeat protein</fullName>
    </recommendedName>
</protein>
<gene>
    <name evidence="1" type="ORF">MNBD_GAMMA11-196</name>
</gene>
<proteinExistence type="predicted"/>
<dbReference type="PROSITE" id="PS50005">
    <property type="entry name" value="TPR"/>
    <property type="match status" value="1"/>
</dbReference>
<reference evidence="1" key="1">
    <citation type="submission" date="2018-06" db="EMBL/GenBank/DDBJ databases">
        <authorList>
            <person name="Zhirakovskaya E."/>
        </authorList>
    </citation>
    <scope>NUCLEOTIDE SEQUENCE</scope>
</reference>
<accession>A0A3B0XEL0</accession>
<organism evidence="1">
    <name type="scientific">hydrothermal vent metagenome</name>
    <dbReference type="NCBI Taxonomy" id="652676"/>
    <lineage>
        <taxon>unclassified sequences</taxon>
        <taxon>metagenomes</taxon>
        <taxon>ecological metagenomes</taxon>
    </lineage>
</organism>
<dbReference type="Gene3D" id="1.25.40.10">
    <property type="entry name" value="Tetratricopeptide repeat domain"/>
    <property type="match status" value="1"/>
</dbReference>
<dbReference type="AlphaFoldDB" id="A0A3B0XEL0"/>